<feature type="non-terminal residue" evidence="2">
    <location>
        <position position="1"/>
    </location>
</feature>
<proteinExistence type="predicted"/>
<feature type="non-terminal residue" evidence="2">
    <location>
        <position position="64"/>
    </location>
</feature>
<dbReference type="AlphaFoldDB" id="F3CGX1"/>
<organism evidence="2">
    <name type="scientific">Pseudomonas savastanoi pv. glycinea str. race 4</name>
    <dbReference type="NCBI Taxonomy" id="875330"/>
    <lineage>
        <taxon>Bacteria</taxon>
        <taxon>Pseudomonadati</taxon>
        <taxon>Pseudomonadota</taxon>
        <taxon>Gammaproteobacteria</taxon>
        <taxon>Pseudomonadales</taxon>
        <taxon>Pseudomonadaceae</taxon>
        <taxon>Pseudomonas</taxon>
    </lineage>
</organism>
<dbReference type="EMBL" id="ADWY01002821">
    <property type="protein sequence ID" value="EGH18513.1"/>
    <property type="molecule type" value="Genomic_DNA"/>
</dbReference>
<gene>
    <name evidence="2" type="ORF">Pgy4_36712</name>
</gene>
<sequence>TVSPLIAALYKDVAKERDFYGFLAADRTQSPYQLNNKPLVLSQALINKVRNTPGVRRALEFHDR</sequence>
<comment type="caution">
    <text evidence="2">The sequence shown here is derived from an EMBL/GenBank/DDBJ whole genome shotgun (WGS) entry which is preliminary data.</text>
</comment>
<reference evidence="2" key="1">
    <citation type="journal article" date="2011" name="PLoS Pathog.">
        <title>Dynamic evolution of pathogenicity revealed by sequencing and comparative genomics of 19 Pseudomonas syringae isolates.</title>
        <authorList>
            <person name="Baltrus D.A."/>
            <person name="Nishimura M.T."/>
            <person name="Romanchuk A."/>
            <person name="Chang J.H."/>
            <person name="Mukhtar M.S."/>
            <person name="Cherkis K."/>
            <person name="Roach J."/>
            <person name="Grant S.R."/>
            <person name="Jones C.D."/>
            <person name="Dangl J.L."/>
        </authorList>
    </citation>
    <scope>NUCLEOTIDE SEQUENCE [LARGE SCALE GENOMIC DNA]</scope>
    <source>
        <strain evidence="2">Race 4</strain>
    </source>
</reference>
<dbReference type="GO" id="GO:0004553">
    <property type="term" value="F:hydrolase activity, hydrolyzing O-glycosyl compounds"/>
    <property type="evidence" value="ECO:0007669"/>
    <property type="project" value="InterPro"/>
</dbReference>
<evidence type="ECO:0000313" key="2">
    <source>
        <dbReference type="EMBL" id="EGH18513.1"/>
    </source>
</evidence>
<name>F3CGX1_PSESG</name>
<dbReference type="SUPFAM" id="SSF48435">
    <property type="entry name" value="Bacterial muramidases"/>
    <property type="match status" value="1"/>
</dbReference>
<keyword evidence="1" id="KW-0732">Signal</keyword>
<protein>
    <submittedName>
        <fullName evidence="2">SLT protein</fullName>
    </submittedName>
</protein>
<dbReference type="Proteomes" id="UP000005466">
    <property type="component" value="Unassembled WGS sequence"/>
</dbReference>
<accession>F3CGX1</accession>
<dbReference type="InterPro" id="IPR008939">
    <property type="entry name" value="Lytic_TGlycosylase_superhlx_U"/>
</dbReference>
<evidence type="ECO:0000256" key="1">
    <source>
        <dbReference type="ARBA" id="ARBA00022729"/>
    </source>
</evidence>
<dbReference type="GO" id="GO:0042597">
    <property type="term" value="C:periplasmic space"/>
    <property type="evidence" value="ECO:0007669"/>
    <property type="project" value="InterPro"/>
</dbReference>